<comment type="caution">
    <text evidence="1">The sequence shown here is derived from an EMBL/GenBank/DDBJ whole genome shotgun (WGS) entry which is preliminary data.</text>
</comment>
<evidence type="ECO:0000313" key="1">
    <source>
        <dbReference type="EMBL" id="KAI0085725.1"/>
    </source>
</evidence>
<organism evidence="1 2">
    <name type="scientific">Irpex rosettiformis</name>
    <dbReference type="NCBI Taxonomy" id="378272"/>
    <lineage>
        <taxon>Eukaryota</taxon>
        <taxon>Fungi</taxon>
        <taxon>Dikarya</taxon>
        <taxon>Basidiomycota</taxon>
        <taxon>Agaricomycotina</taxon>
        <taxon>Agaricomycetes</taxon>
        <taxon>Polyporales</taxon>
        <taxon>Irpicaceae</taxon>
        <taxon>Irpex</taxon>
    </lineage>
</organism>
<keyword evidence="2" id="KW-1185">Reference proteome</keyword>
<protein>
    <submittedName>
        <fullName evidence="1">Uncharacterized protein</fullName>
    </submittedName>
</protein>
<evidence type="ECO:0000313" key="2">
    <source>
        <dbReference type="Proteomes" id="UP001055072"/>
    </source>
</evidence>
<gene>
    <name evidence="1" type="ORF">BDY19DRAFT_908927</name>
</gene>
<dbReference type="Proteomes" id="UP001055072">
    <property type="component" value="Unassembled WGS sequence"/>
</dbReference>
<accession>A0ACB8TUR1</accession>
<reference evidence="1" key="1">
    <citation type="journal article" date="2021" name="Environ. Microbiol.">
        <title>Gene family expansions and transcriptome signatures uncover fungal adaptations to wood decay.</title>
        <authorList>
            <person name="Hage H."/>
            <person name="Miyauchi S."/>
            <person name="Viragh M."/>
            <person name="Drula E."/>
            <person name="Min B."/>
            <person name="Chaduli D."/>
            <person name="Navarro D."/>
            <person name="Favel A."/>
            <person name="Norest M."/>
            <person name="Lesage-Meessen L."/>
            <person name="Balint B."/>
            <person name="Merenyi Z."/>
            <person name="de Eugenio L."/>
            <person name="Morin E."/>
            <person name="Martinez A.T."/>
            <person name="Baldrian P."/>
            <person name="Stursova M."/>
            <person name="Martinez M.J."/>
            <person name="Novotny C."/>
            <person name="Magnuson J.K."/>
            <person name="Spatafora J.W."/>
            <person name="Maurice S."/>
            <person name="Pangilinan J."/>
            <person name="Andreopoulos W."/>
            <person name="LaButti K."/>
            <person name="Hundley H."/>
            <person name="Na H."/>
            <person name="Kuo A."/>
            <person name="Barry K."/>
            <person name="Lipzen A."/>
            <person name="Henrissat B."/>
            <person name="Riley R."/>
            <person name="Ahrendt S."/>
            <person name="Nagy L.G."/>
            <person name="Grigoriev I.V."/>
            <person name="Martin F."/>
            <person name="Rosso M.N."/>
        </authorList>
    </citation>
    <scope>NUCLEOTIDE SEQUENCE</scope>
    <source>
        <strain evidence="1">CBS 384.51</strain>
    </source>
</reference>
<dbReference type="EMBL" id="MU274929">
    <property type="protein sequence ID" value="KAI0085725.1"/>
    <property type="molecule type" value="Genomic_DNA"/>
</dbReference>
<proteinExistence type="predicted"/>
<sequence>MSNNSPEIVTSYVVQPKDHRVLEGIEPLDIDGRDPALPPMYRYTDGIHPQLRNHTRQGGLGNVYVYLVDSSTDGRAAFLALTSKMSIPSGRIDQPGGNPGLRGLLVLNEGDAVFARDIRSEGKVEEDILQILVATRDQDEAVTTKRQSFSSST</sequence>
<name>A0ACB8TUR1_9APHY</name>